<gene>
    <name evidence="2" type="ORF">I596_770</name>
</gene>
<sequence>MVMAAADCTDLPLFPLSNVLFPGGTLRLRIFEPRYLDLVRECSREGRGFGVCLIIEGAEVGEPATPAAIGTIAHITDFYTLDQGLLGITAEGRNRFHVERTRVRDNGLVRGDIRAWDEERTIAVPAEFGLLPTILDRLLGQMNLPARHADRSCFDDASWVGFRMAELLPLAAGERQHLLEIVDPLQRLALLRDALPRFQRE</sequence>
<evidence type="ECO:0000259" key="1">
    <source>
        <dbReference type="PROSITE" id="PS51787"/>
    </source>
</evidence>
<proteinExistence type="predicted"/>
<keyword evidence="3" id="KW-1185">Reference proteome</keyword>
<dbReference type="SUPFAM" id="SSF88697">
    <property type="entry name" value="PUA domain-like"/>
    <property type="match status" value="1"/>
</dbReference>
<dbReference type="Gene3D" id="1.10.4060.10">
    <property type="entry name" value="BPP1347 like domain"/>
    <property type="match status" value="1"/>
</dbReference>
<dbReference type="Gene3D" id="2.30.130.40">
    <property type="entry name" value="LON domain-like"/>
    <property type="match status" value="1"/>
</dbReference>
<accession>A0A167GN79</accession>
<dbReference type="PANTHER" id="PTHR46732">
    <property type="entry name" value="ATP-DEPENDENT PROTEASE LA (LON) DOMAIN PROTEIN"/>
    <property type="match status" value="1"/>
</dbReference>
<organism evidence="2 3">
    <name type="scientific">Dokdonella koreensis DS-123</name>
    <dbReference type="NCBI Taxonomy" id="1300342"/>
    <lineage>
        <taxon>Bacteria</taxon>
        <taxon>Pseudomonadati</taxon>
        <taxon>Pseudomonadota</taxon>
        <taxon>Gammaproteobacteria</taxon>
        <taxon>Lysobacterales</taxon>
        <taxon>Rhodanobacteraceae</taxon>
        <taxon>Dokdonella</taxon>
    </lineage>
</organism>
<dbReference type="EMBL" id="CP015249">
    <property type="protein sequence ID" value="ANB16806.1"/>
    <property type="molecule type" value="Genomic_DNA"/>
</dbReference>
<protein>
    <submittedName>
        <fullName evidence="2">Peptidase S16, lon domain-containing protein</fullName>
    </submittedName>
</protein>
<dbReference type="SMART" id="SM00464">
    <property type="entry name" value="LON"/>
    <property type="match status" value="1"/>
</dbReference>
<evidence type="ECO:0000313" key="2">
    <source>
        <dbReference type="EMBL" id="ANB16806.1"/>
    </source>
</evidence>
<dbReference type="PANTHER" id="PTHR46732:SF8">
    <property type="entry name" value="ATP-DEPENDENT PROTEASE LA (LON) DOMAIN PROTEIN"/>
    <property type="match status" value="1"/>
</dbReference>
<dbReference type="InterPro" id="IPR046336">
    <property type="entry name" value="Lon_prtase_N_sf"/>
</dbReference>
<dbReference type="InterPro" id="IPR003111">
    <property type="entry name" value="Lon_prtase_N"/>
</dbReference>
<dbReference type="STRING" id="1300342.I596_770"/>
<dbReference type="Proteomes" id="UP000076830">
    <property type="component" value="Chromosome"/>
</dbReference>
<reference evidence="2 3" key="1">
    <citation type="submission" date="2016-04" db="EMBL/GenBank/DDBJ databases">
        <title>Complete genome sequence of Dokdonella koreensis DS-123T.</title>
        <authorList>
            <person name="Kim J.F."/>
            <person name="Lee H."/>
            <person name="Kwak M.-J."/>
        </authorList>
    </citation>
    <scope>NUCLEOTIDE SEQUENCE [LARGE SCALE GENOMIC DNA]</scope>
    <source>
        <strain evidence="2 3">DS-123</strain>
    </source>
</reference>
<dbReference type="Pfam" id="PF02190">
    <property type="entry name" value="LON_substr_bdg"/>
    <property type="match status" value="1"/>
</dbReference>
<dbReference type="PROSITE" id="PS51787">
    <property type="entry name" value="LON_N"/>
    <property type="match status" value="1"/>
</dbReference>
<dbReference type="KEGG" id="dko:I596_770"/>
<name>A0A167GN79_9GAMM</name>
<evidence type="ECO:0000313" key="3">
    <source>
        <dbReference type="Proteomes" id="UP000076830"/>
    </source>
</evidence>
<dbReference type="InterPro" id="IPR015947">
    <property type="entry name" value="PUA-like_sf"/>
</dbReference>
<feature type="domain" description="Lon N-terminal" evidence="1">
    <location>
        <begin position="11"/>
        <end position="199"/>
    </location>
</feature>
<dbReference type="PATRIC" id="fig|1300342.3.peg.757"/>
<dbReference type="AlphaFoldDB" id="A0A167GN79"/>